<organism evidence="2 3">
    <name type="scientific">Ancylobacter novellus</name>
    <name type="common">Thiobacillus novellus</name>
    <dbReference type="NCBI Taxonomy" id="921"/>
    <lineage>
        <taxon>Bacteria</taxon>
        <taxon>Pseudomonadati</taxon>
        <taxon>Pseudomonadota</taxon>
        <taxon>Alphaproteobacteria</taxon>
        <taxon>Hyphomicrobiales</taxon>
        <taxon>Xanthobacteraceae</taxon>
        <taxon>Ancylobacter</taxon>
    </lineage>
</organism>
<dbReference type="EMBL" id="QFQD01000034">
    <property type="protein sequence ID" value="PZQ82263.1"/>
    <property type="molecule type" value="Genomic_DNA"/>
</dbReference>
<evidence type="ECO:0000313" key="2">
    <source>
        <dbReference type="EMBL" id="PZQ82263.1"/>
    </source>
</evidence>
<name>A0A2W5SRZ2_ANCNO</name>
<dbReference type="AlphaFoldDB" id="A0A2W5SRZ2"/>
<comment type="caution">
    <text evidence="2">The sequence shown here is derived from an EMBL/GenBank/DDBJ whole genome shotgun (WGS) entry which is preliminary data.</text>
</comment>
<feature type="compositionally biased region" description="Pro residues" evidence="1">
    <location>
        <begin position="103"/>
        <end position="122"/>
    </location>
</feature>
<accession>A0A2W5SRZ2</accession>
<sequence>MYVEPLPLRPPEIVPLARTTVAFPATTPMPPAPDVPTGELCPPLTVAPDPISSRPLERLMPAPPVPVSPSVDPPCRTPPLPPRPPRTVAPLWSVIVPPEDEIPTPPSPPLPPPPPPVPPLPP</sequence>
<proteinExistence type="predicted"/>
<dbReference type="Proteomes" id="UP000248887">
    <property type="component" value="Unassembled WGS sequence"/>
</dbReference>
<evidence type="ECO:0000256" key="1">
    <source>
        <dbReference type="SAM" id="MobiDB-lite"/>
    </source>
</evidence>
<feature type="compositionally biased region" description="Pro residues" evidence="1">
    <location>
        <begin position="61"/>
        <end position="87"/>
    </location>
</feature>
<feature type="region of interest" description="Disordered" evidence="1">
    <location>
        <begin position="25"/>
        <end position="122"/>
    </location>
</feature>
<reference evidence="2 3" key="1">
    <citation type="submission" date="2017-08" db="EMBL/GenBank/DDBJ databases">
        <title>Infants hospitalized years apart are colonized by the same room-sourced microbial strains.</title>
        <authorList>
            <person name="Brooks B."/>
            <person name="Olm M.R."/>
            <person name="Firek B.A."/>
            <person name="Baker R."/>
            <person name="Thomas B.C."/>
            <person name="Morowitz M.J."/>
            <person name="Banfield J.F."/>
        </authorList>
    </citation>
    <scope>NUCLEOTIDE SEQUENCE [LARGE SCALE GENOMIC DNA]</scope>
    <source>
        <strain evidence="2">S2_005_001_R2_27</strain>
    </source>
</reference>
<gene>
    <name evidence="2" type="ORF">DI549_11795</name>
</gene>
<protein>
    <submittedName>
        <fullName evidence="2">Uncharacterized protein</fullName>
    </submittedName>
</protein>
<evidence type="ECO:0000313" key="3">
    <source>
        <dbReference type="Proteomes" id="UP000248887"/>
    </source>
</evidence>